<sequence>MSRLISGGFKGAASDEAVSNACVPLMQASMDDSVHLEVARTAANDQMAAFQTAKNSVKPVSAQQPELTGKDIMNTLTGWGESYATKVGNWKADSQHNVEVYAGYHGSSGTNSGRVPEQYAQLTDGGAPVSLAGADDPGTHHGPGPGPGKDGVGGPGHGGPGTSVPGPIIEHGPGPGRQPVGGPPAGGPPPVGGPPGRQPPPDNGTKKDSWTPPIYTPGPPVFQPPAGPPMGPPGGLPVDPPGLYGGPPGFGPIGSAPGGSGAGGSGGGYRGGAGSAGGLGGEPGARGGSGTGSGAGAGARSGSGVPGESGPVRGGAAASGAAGKNGTTMGGGMGAKGGKGEEDKEKKAASYLQEADPDGLFGGSDVKPTPPVIGEIPRRQ</sequence>
<feature type="compositionally biased region" description="Gly residues" evidence="1">
    <location>
        <begin position="328"/>
        <end position="337"/>
    </location>
</feature>
<feature type="region of interest" description="Disordered" evidence="1">
    <location>
        <begin position="125"/>
        <end position="380"/>
    </location>
</feature>
<reference evidence="2 3" key="1">
    <citation type="submission" date="2018-09" db="EMBL/GenBank/DDBJ databases">
        <title>YIM PH 21725 draft genome.</title>
        <authorList>
            <person name="Miao C."/>
        </authorList>
    </citation>
    <scope>NUCLEOTIDE SEQUENCE [LARGE SCALE GENOMIC DNA]</scope>
    <source>
        <strain evidence="3">YIM PH21725</strain>
    </source>
</reference>
<dbReference type="Proteomes" id="UP000285112">
    <property type="component" value="Unassembled WGS sequence"/>
</dbReference>
<feature type="compositionally biased region" description="Low complexity" evidence="1">
    <location>
        <begin position="162"/>
        <end position="180"/>
    </location>
</feature>
<dbReference type="AlphaFoldDB" id="A0A419HRA5"/>
<name>A0A419HRA5_9PSEU</name>
<gene>
    <name evidence="2" type="ORF">D5S19_26905</name>
</gene>
<organism evidence="2 3">
    <name type="scientific">Amycolatopsis panacis</name>
    <dbReference type="NCBI Taxonomy" id="2340917"/>
    <lineage>
        <taxon>Bacteria</taxon>
        <taxon>Bacillati</taxon>
        <taxon>Actinomycetota</taxon>
        <taxon>Actinomycetes</taxon>
        <taxon>Pseudonocardiales</taxon>
        <taxon>Pseudonocardiaceae</taxon>
        <taxon>Amycolatopsis</taxon>
    </lineage>
</organism>
<evidence type="ECO:0008006" key="4">
    <source>
        <dbReference type="Google" id="ProtNLM"/>
    </source>
</evidence>
<dbReference type="OrthoDB" id="3638297at2"/>
<feature type="compositionally biased region" description="Pro residues" evidence="1">
    <location>
        <begin position="181"/>
        <end position="202"/>
    </location>
</feature>
<feature type="compositionally biased region" description="Basic and acidic residues" evidence="1">
    <location>
        <begin position="338"/>
        <end position="348"/>
    </location>
</feature>
<feature type="compositionally biased region" description="Gly residues" evidence="1">
    <location>
        <begin position="141"/>
        <end position="161"/>
    </location>
</feature>
<accession>A0A419HRA5</accession>
<keyword evidence="3" id="KW-1185">Reference proteome</keyword>
<evidence type="ECO:0000313" key="2">
    <source>
        <dbReference type="EMBL" id="RJQ79102.1"/>
    </source>
</evidence>
<proteinExistence type="predicted"/>
<feature type="compositionally biased region" description="Pro residues" evidence="1">
    <location>
        <begin position="214"/>
        <end position="240"/>
    </location>
</feature>
<protein>
    <recommendedName>
        <fullName evidence="4">PPE domain-containing protein</fullName>
    </recommendedName>
</protein>
<evidence type="ECO:0000313" key="3">
    <source>
        <dbReference type="Proteomes" id="UP000285112"/>
    </source>
</evidence>
<dbReference type="RefSeq" id="WP_120026181.1">
    <property type="nucleotide sequence ID" value="NZ_QZFV01000125.1"/>
</dbReference>
<feature type="compositionally biased region" description="Low complexity" evidence="1">
    <location>
        <begin position="308"/>
        <end position="327"/>
    </location>
</feature>
<feature type="compositionally biased region" description="Gly residues" evidence="1">
    <location>
        <begin position="243"/>
        <end position="307"/>
    </location>
</feature>
<dbReference type="EMBL" id="QZFV01000125">
    <property type="protein sequence ID" value="RJQ79102.1"/>
    <property type="molecule type" value="Genomic_DNA"/>
</dbReference>
<evidence type="ECO:0000256" key="1">
    <source>
        <dbReference type="SAM" id="MobiDB-lite"/>
    </source>
</evidence>
<comment type="caution">
    <text evidence="2">The sequence shown here is derived from an EMBL/GenBank/DDBJ whole genome shotgun (WGS) entry which is preliminary data.</text>
</comment>